<keyword evidence="2" id="KW-0813">Transport</keyword>
<evidence type="ECO:0000256" key="2">
    <source>
        <dbReference type="ARBA" id="ARBA00022448"/>
    </source>
</evidence>
<evidence type="ECO:0000313" key="8">
    <source>
        <dbReference type="Proteomes" id="UP000638648"/>
    </source>
</evidence>
<dbReference type="SMART" id="SM00382">
    <property type="entry name" value="AAA"/>
    <property type="match status" value="2"/>
</dbReference>
<dbReference type="InterPro" id="IPR027417">
    <property type="entry name" value="P-loop_NTPase"/>
</dbReference>
<evidence type="ECO:0000256" key="5">
    <source>
        <dbReference type="SAM" id="MobiDB-lite"/>
    </source>
</evidence>
<dbReference type="SUPFAM" id="SSF52540">
    <property type="entry name" value="P-loop containing nucleoside triphosphate hydrolases"/>
    <property type="match status" value="2"/>
</dbReference>
<comment type="caution">
    <text evidence="7">The sequence shown here is derived from an EMBL/GenBank/DDBJ whole genome shotgun (WGS) entry which is preliminary data.</text>
</comment>
<dbReference type="RefSeq" id="WP_192754104.1">
    <property type="nucleotide sequence ID" value="NZ_BAABJL010000018.1"/>
</dbReference>
<evidence type="ECO:0000256" key="4">
    <source>
        <dbReference type="ARBA" id="ARBA00022840"/>
    </source>
</evidence>
<dbReference type="GO" id="GO:0055085">
    <property type="term" value="P:transmembrane transport"/>
    <property type="evidence" value="ECO:0007669"/>
    <property type="project" value="UniProtKB-ARBA"/>
</dbReference>
<dbReference type="CDD" id="cd03257">
    <property type="entry name" value="ABC_NikE_OppD_transporters"/>
    <property type="match status" value="2"/>
</dbReference>
<evidence type="ECO:0000256" key="1">
    <source>
        <dbReference type="ARBA" id="ARBA00005417"/>
    </source>
</evidence>
<dbReference type="EMBL" id="JADBEM010000001">
    <property type="protein sequence ID" value="MBE1610786.1"/>
    <property type="molecule type" value="Genomic_DNA"/>
</dbReference>
<dbReference type="NCBIfam" id="NF008453">
    <property type="entry name" value="PRK11308.1"/>
    <property type="match status" value="2"/>
</dbReference>
<feature type="region of interest" description="Disordered" evidence="5">
    <location>
        <begin position="256"/>
        <end position="335"/>
    </location>
</feature>
<evidence type="ECO:0000259" key="6">
    <source>
        <dbReference type="PROSITE" id="PS50893"/>
    </source>
</evidence>
<dbReference type="PANTHER" id="PTHR43776:SF7">
    <property type="entry name" value="D,D-DIPEPTIDE TRANSPORT ATP-BINDING PROTEIN DDPF-RELATED"/>
    <property type="match status" value="1"/>
</dbReference>
<dbReference type="InterPro" id="IPR050319">
    <property type="entry name" value="ABC_transp_ATP-bind"/>
</dbReference>
<dbReference type="GO" id="GO:0015833">
    <property type="term" value="P:peptide transport"/>
    <property type="evidence" value="ECO:0007669"/>
    <property type="project" value="InterPro"/>
</dbReference>
<dbReference type="InterPro" id="IPR013563">
    <property type="entry name" value="Oligopep_ABC_C"/>
</dbReference>
<dbReference type="Gene3D" id="3.40.50.300">
    <property type="entry name" value="P-loop containing nucleotide triphosphate hydrolases"/>
    <property type="match status" value="2"/>
</dbReference>
<dbReference type="InterPro" id="IPR017871">
    <property type="entry name" value="ABC_transporter-like_CS"/>
</dbReference>
<dbReference type="FunFam" id="3.40.50.300:FF:000016">
    <property type="entry name" value="Oligopeptide ABC transporter ATP-binding component"/>
    <property type="match status" value="1"/>
</dbReference>
<dbReference type="InterPro" id="IPR003439">
    <property type="entry name" value="ABC_transporter-like_ATP-bd"/>
</dbReference>
<feature type="domain" description="ABC transporter" evidence="6">
    <location>
        <begin position="335"/>
        <end position="589"/>
    </location>
</feature>
<keyword evidence="4" id="KW-0067">ATP-binding</keyword>
<evidence type="ECO:0000256" key="3">
    <source>
        <dbReference type="ARBA" id="ARBA00022741"/>
    </source>
</evidence>
<dbReference type="AlphaFoldDB" id="A0A927RN48"/>
<dbReference type="GO" id="GO:0016887">
    <property type="term" value="F:ATP hydrolysis activity"/>
    <property type="evidence" value="ECO:0007669"/>
    <property type="project" value="InterPro"/>
</dbReference>
<dbReference type="Pfam" id="PF08352">
    <property type="entry name" value="oligo_HPY"/>
    <property type="match status" value="2"/>
</dbReference>
<gene>
    <name evidence="7" type="ORF">HEB94_007634</name>
</gene>
<name>A0A927RN48_9ACTN</name>
<organism evidence="7 8">
    <name type="scientific">Actinopolymorpha pittospori</name>
    <dbReference type="NCBI Taxonomy" id="648752"/>
    <lineage>
        <taxon>Bacteria</taxon>
        <taxon>Bacillati</taxon>
        <taxon>Actinomycetota</taxon>
        <taxon>Actinomycetes</taxon>
        <taxon>Propionibacteriales</taxon>
        <taxon>Actinopolymorphaceae</taxon>
        <taxon>Actinopolymorpha</taxon>
    </lineage>
</organism>
<dbReference type="InterPro" id="IPR003593">
    <property type="entry name" value="AAA+_ATPase"/>
</dbReference>
<protein>
    <submittedName>
        <fullName evidence="7">ABC-type glutathione transport system ATPase component</fullName>
    </submittedName>
</protein>
<feature type="compositionally biased region" description="Basic and acidic residues" evidence="5">
    <location>
        <begin position="286"/>
        <end position="313"/>
    </location>
</feature>
<dbReference type="PROSITE" id="PS50893">
    <property type="entry name" value="ABC_TRANSPORTER_2"/>
    <property type="match status" value="2"/>
</dbReference>
<dbReference type="PANTHER" id="PTHR43776">
    <property type="entry name" value="TRANSPORT ATP-BINDING PROTEIN"/>
    <property type="match status" value="1"/>
</dbReference>
<dbReference type="PROSITE" id="PS00211">
    <property type="entry name" value="ABC_TRANSPORTER_1"/>
    <property type="match status" value="2"/>
</dbReference>
<sequence length="618" mass="66028">MSNPTLTVAGLGVRAGGGPLVDDVSFTIDPGERVGLVGESGSGKSLTALAVMGLLPEGLVAQGSVRLAEESTDLLGADERALSKLRGQAMSMVFQEPMSALNPVMRVGDQVAEVLRIHQPGLHRAASRSRAVDLLAKVRLPDPARAARAYPHQLSGGQRQRVVIAIALANDPDLLICDEPTSALDVTVQAQVLDLIVAATSRSNTGLLFITHDLAVVATVCSRVLVMHDGVLVENGPVSDVFRQPRHPYTRALLDAAEPSSPAPTRHLNPTQRPSPTQPDPTPRPDGTRPDGTRPDGTRPDGTRPDGTRRPDPDGLDSAVEPAEPAPHPGPAPVIELRDLSRVYRRPRTSLRSAPSSVPALRDVSFDIASGQRFGIVGESGSGKSTLVRLLAGLDQPTAGSVRFAGRRVDGVPERRLRFLREDLQLVFQDPSGSLDPRMRVGDIVAEPLVAMRDSRLRRTQRSHRTRVDELLAAVGLPADAAERYPHQFSGGQRQRISLARALAPAPKVLVADEPVSALDASVRAQILDLLASLADTFELTLVFVSHDLSVVRQVCDTVAVLHEGRVVELGPTERIFTAPEHPYTQRLIAAVPSVSRALSGTTVHDLTGDKARLEASP</sequence>
<dbReference type="GO" id="GO:0005524">
    <property type="term" value="F:ATP binding"/>
    <property type="evidence" value="ECO:0007669"/>
    <property type="project" value="UniProtKB-KW"/>
</dbReference>
<keyword evidence="3" id="KW-0547">Nucleotide-binding</keyword>
<comment type="similarity">
    <text evidence="1">Belongs to the ABC transporter superfamily.</text>
</comment>
<dbReference type="Proteomes" id="UP000638648">
    <property type="component" value="Unassembled WGS sequence"/>
</dbReference>
<reference evidence="7" key="1">
    <citation type="submission" date="2020-10" db="EMBL/GenBank/DDBJ databases">
        <title>Sequencing the genomes of 1000 actinobacteria strains.</title>
        <authorList>
            <person name="Klenk H.-P."/>
        </authorList>
    </citation>
    <scope>NUCLEOTIDE SEQUENCE</scope>
    <source>
        <strain evidence="7">DSM 45354</strain>
    </source>
</reference>
<feature type="domain" description="ABC transporter" evidence="6">
    <location>
        <begin position="6"/>
        <end position="254"/>
    </location>
</feature>
<accession>A0A927RN48</accession>
<keyword evidence="8" id="KW-1185">Reference proteome</keyword>
<dbReference type="NCBIfam" id="NF007739">
    <property type="entry name" value="PRK10419.1"/>
    <property type="match status" value="2"/>
</dbReference>
<proteinExistence type="inferred from homology"/>
<dbReference type="Pfam" id="PF00005">
    <property type="entry name" value="ABC_tran"/>
    <property type="match status" value="2"/>
</dbReference>
<evidence type="ECO:0000313" key="7">
    <source>
        <dbReference type="EMBL" id="MBE1610786.1"/>
    </source>
</evidence>